<feature type="domain" description="Transposase TnpC homeodomain" evidence="4">
    <location>
        <begin position="45"/>
        <end position="119"/>
    </location>
</feature>
<name>A0ABV4GN14_9BRAD</name>
<dbReference type="InterPro" id="IPR004291">
    <property type="entry name" value="Transposase_IS66_central"/>
</dbReference>
<dbReference type="InterPro" id="IPR024463">
    <property type="entry name" value="Transposase_TnpC_homeodom"/>
</dbReference>
<organism evidence="5 6">
    <name type="scientific">Bradyrhizobium yuanmingense</name>
    <dbReference type="NCBI Taxonomy" id="108015"/>
    <lineage>
        <taxon>Bacteria</taxon>
        <taxon>Pseudomonadati</taxon>
        <taxon>Pseudomonadota</taxon>
        <taxon>Alphaproteobacteria</taxon>
        <taxon>Hyphomicrobiales</taxon>
        <taxon>Nitrobacteraceae</taxon>
        <taxon>Bradyrhizobium</taxon>
    </lineage>
</organism>
<gene>
    <name evidence="5" type="ORF">ABH992_005480</name>
</gene>
<keyword evidence="6" id="KW-1185">Reference proteome</keyword>
<dbReference type="Proteomes" id="UP001565474">
    <property type="component" value="Unassembled WGS sequence"/>
</dbReference>
<dbReference type="Pfam" id="PF13005">
    <property type="entry name" value="zf-IS66"/>
    <property type="match status" value="1"/>
</dbReference>
<proteinExistence type="predicted"/>
<dbReference type="NCBIfam" id="NF033517">
    <property type="entry name" value="transpos_IS66"/>
    <property type="match status" value="1"/>
</dbReference>
<keyword evidence="1" id="KW-0175">Coiled coil</keyword>
<evidence type="ECO:0000256" key="1">
    <source>
        <dbReference type="SAM" id="Coils"/>
    </source>
</evidence>
<dbReference type="InterPro" id="IPR024474">
    <property type="entry name" value="Znf_dom_IS66"/>
</dbReference>
<evidence type="ECO:0000259" key="4">
    <source>
        <dbReference type="Pfam" id="PF13007"/>
    </source>
</evidence>
<dbReference type="InterPro" id="IPR052344">
    <property type="entry name" value="Transposase-related"/>
</dbReference>
<evidence type="ECO:0000259" key="2">
    <source>
        <dbReference type="Pfam" id="PF03050"/>
    </source>
</evidence>
<accession>A0ABV4GN14</accession>
<evidence type="ECO:0000313" key="6">
    <source>
        <dbReference type="Proteomes" id="UP001565474"/>
    </source>
</evidence>
<evidence type="ECO:0000259" key="3">
    <source>
        <dbReference type="Pfam" id="PF13005"/>
    </source>
</evidence>
<sequence>MSAMGADDSLPDDVTTLQAMLRAERAARLAAEAEAQAGSLLIEKLKLTIKKLRHEQFGQSSERGALLDQLELQLADLEENAAQAETATQMAAEKIAVPSFERRKPARRPLPEHLPRERIVYPVPATCPCCGDSRLRKIGEDVTEMLELVPRQWKVIQHVRERLVCRACEVITQPPAPSHPIARGRAGPKLLAHVLFAKYGLHLPLNRQSDVYQREGIDLDVSTLADWVGASAATLMPLVDAIRRHVFAAERIHADDTTVPVLAKGKTRTGRLWTYVRDDRPFAGPDPPAAVFFYSPDRGGAHPEQHLAGYAGLMQADAYAGFGRLYEANRKGGPIIEAACWAHGRRKFFDLARLTKAPIAAEAVKRVDVLFAIEREINGLTAQERLRVRQERSRPLIVELEAWLRQQRAKLSRNNDTTKAINYCLSRWGAFSRFLDDGRLCMSTDGVEKSLPSVRSNFFWFFLPGSHHAFVGLLDACDITSFPFADFLNPIVPARASLAVGTGSPSLQSHLPEFHRRERWPRVSVVLPGRQDVPDHDCELARRRDGCDPGPVLFLRAVEECSQRTRRRLG</sequence>
<dbReference type="PANTHER" id="PTHR33678">
    <property type="entry name" value="BLL1576 PROTEIN"/>
    <property type="match status" value="1"/>
</dbReference>
<feature type="domain" description="Transposase IS66 zinc-finger binding" evidence="3">
    <location>
        <begin position="125"/>
        <end position="169"/>
    </location>
</feature>
<dbReference type="EMBL" id="JBGBZN010000002">
    <property type="protein sequence ID" value="MEY9473081.1"/>
    <property type="molecule type" value="Genomic_DNA"/>
</dbReference>
<dbReference type="Pfam" id="PF03050">
    <property type="entry name" value="DDE_Tnp_IS66"/>
    <property type="match status" value="1"/>
</dbReference>
<dbReference type="PANTHER" id="PTHR33678:SF1">
    <property type="entry name" value="BLL1576 PROTEIN"/>
    <property type="match status" value="1"/>
</dbReference>
<feature type="coiled-coil region" evidence="1">
    <location>
        <begin position="67"/>
        <end position="94"/>
    </location>
</feature>
<evidence type="ECO:0000313" key="5">
    <source>
        <dbReference type="EMBL" id="MEY9473081.1"/>
    </source>
</evidence>
<protein>
    <submittedName>
        <fullName evidence="5">Transposase</fullName>
    </submittedName>
</protein>
<comment type="caution">
    <text evidence="5">The sequence shown here is derived from an EMBL/GenBank/DDBJ whole genome shotgun (WGS) entry which is preliminary data.</text>
</comment>
<feature type="domain" description="Transposase IS66 central" evidence="2">
    <location>
        <begin position="183"/>
        <end position="451"/>
    </location>
</feature>
<dbReference type="Pfam" id="PF13007">
    <property type="entry name" value="LZ_Tnp_IS66"/>
    <property type="match status" value="1"/>
</dbReference>
<reference evidence="5 6" key="1">
    <citation type="submission" date="2024-07" db="EMBL/GenBank/DDBJ databases">
        <title>Genomic Encyclopedia of Type Strains, Phase V (KMG-V): Genome sequencing to study the core and pangenomes of soil and plant-associated prokaryotes.</title>
        <authorList>
            <person name="Whitman W."/>
        </authorList>
    </citation>
    <scope>NUCLEOTIDE SEQUENCE [LARGE SCALE GENOMIC DNA]</scope>
    <source>
        <strain evidence="5 6">USDA 222</strain>
    </source>
</reference>